<sequence length="75" mass="8064">MAAKDGELRIFMVSGEISGDVKASRLMASLRSSVHSQSVSPASKGKLAFLCSDLNQCFTNFVHLDSTRNCEVGIN</sequence>
<protein>
    <submittedName>
        <fullName evidence="1">Uncharacterized protein</fullName>
    </submittedName>
</protein>
<name>A0A822YJD7_NELNU</name>
<keyword evidence="2" id="KW-1185">Reference proteome</keyword>
<organism evidence="1 2">
    <name type="scientific">Nelumbo nucifera</name>
    <name type="common">Sacred lotus</name>
    <dbReference type="NCBI Taxonomy" id="4432"/>
    <lineage>
        <taxon>Eukaryota</taxon>
        <taxon>Viridiplantae</taxon>
        <taxon>Streptophyta</taxon>
        <taxon>Embryophyta</taxon>
        <taxon>Tracheophyta</taxon>
        <taxon>Spermatophyta</taxon>
        <taxon>Magnoliopsida</taxon>
        <taxon>Proteales</taxon>
        <taxon>Nelumbonaceae</taxon>
        <taxon>Nelumbo</taxon>
    </lineage>
</organism>
<evidence type="ECO:0000313" key="1">
    <source>
        <dbReference type="EMBL" id="DAD32223.1"/>
    </source>
</evidence>
<evidence type="ECO:0000313" key="2">
    <source>
        <dbReference type="Proteomes" id="UP000607653"/>
    </source>
</evidence>
<comment type="caution">
    <text evidence="1">The sequence shown here is derived from an EMBL/GenBank/DDBJ whole genome shotgun (WGS) entry which is preliminary data.</text>
</comment>
<accession>A0A822YJD7</accession>
<dbReference type="Proteomes" id="UP000607653">
    <property type="component" value="Unassembled WGS sequence"/>
</dbReference>
<reference evidence="1 2" key="1">
    <citation type="journal article" date="2020" name="Mol. Biol. Evol.">
        <title>Distinct Expression and Methylation Patterns for Genes with Different Fates following a Single Whole-Genome Duplication in Flowering Plants.</title>
        <authorList>
            <person name="Shi T."/>
            <person name="Rahmani R.S."/>
            <person name="Gugger P.F."/>
            <person name="Wang M."/>
            <person name="Li H."/>
            <person name="Zhang Y."/>
            <person name="Li Z."/>
            <person name="Wang Q."/>
            <person name="Van de Peer Y."/>
            <person name="Marchal K."/>
            <person name="Chen J."/>
        </authorList>
    </citation>
    <scope>NUCLEOTIDE SEQUENCE [LARGE SCALE GENOMIC DNA]</scope>
    <source>
        <tissue evidence="1">Leaf</tissue>
    </source>
</reference>
<gene>
    <name evidence="1" type="ORF">HUJ06_011074</name>
</gene>
<dbReference type="AlphaFoldDB" id="A0A822YJD7"/>
<dbReference type="EMBL" id="DUZY01000003">
    <property type="protein sequence ID" value="DAD32223.1"/>
    <property type="molecule type" value="Genomic_DNA"/>
</dbReference>
<proteinExistence type="predicted"/>